<feature type="compositionally biased region" description="Basic and acidic residues" evidence="1">
    <location>
        <begin position="60"/>
        <end position="76"/>
    </location>
</feature>
<accession>A0A016W6D9</accession>
<evidence type="ECO:0000313" key="2">
    <source>
        <dbReference type="EMBL" id="EYC35146.1"/>
    </source>
</evidence>
<reference evidence="3" key="1">
    <citation type="journal article" date="2015" name="Nat. Genet.">
        <title>The genome and transcriptome of the zoonotic hookworm Ancylostoma ceylanicum identify infection-specific gene families.</title>
        <authorList>
            <person name="Schwarz E.M."/>
            <person name="Hu Y."/>
            <person name="Antoshechkin I."/>
            <person name="Miller M.M."/>
            <person name="Sternberg P.W."/>
            <person name="Aroian R.V."/>
        </authorList>
    </citation>
    <scope>NUCLEOTIDE SEQUENCE</scope>
    <source>
        <strain evidence="3">HY135</strain>
    </source>
</reference>
<name>A0A016W6D9_9BILA</name>
<dbReference type="EMBL" id="JARK01000733">
    <property type="protein sequence ID" value="EYC35146.1"/>
    <property type="molecule type" value="Genomic_DNA"/>
</dbReference>
<evidence type="ECO:0000313" key="3">
    <source>
        <dbReference type="Proteomes" id="UP000024635"/>
    </source>
</evidence>
<feature type="region of interest" description="Disordered" evidence="1">
    <location>
        <begin position="60"/>
        <end position="87"/>
    </location>
</feature>
<dbReference type="AlphaFoldDB" id="A0A016W6D9"/>
<comment type="caution">
    <text evidence="2">The sequence shown here is derived from an EMBL/GenBank/DDBJ whole genome shotgun (WGS) entry which is preliminary data.</text>
</comment>
<sequence length="238" mass="25792">MLISFLAGDSIIIGVDSNGAVGKAADSQYQNHGTTPGVIKIFAPSSLFGATKGKNGFSFKDHGDDIGTDMSEEKGPNTKPEFQSDELGPFDPSKVARVIAFEEKFDQKRAFGEDFNLYGDAKRISDTPQEKTNPHQAEPGVSSSSSLHVVIVFASRFTWFYNSLIIQRHPAAVCPEMCYYCLPPHPNLSPPTGVAVFGIGSHSGTGNVSPVRNWVFSNDFLIAEQAINLLFLALSQVF</sequence>
<proteinExistence type="predicted"/>
<keyword evidence="3" id="KW-1185">Reference proteome</keyword>
<protein>
    <submittedName>
        <fullName evidence="2">Uncharacterized protein</fullName>
    </submittedName>
</protein>
<gene>
    <name evidence="2" type="primary">Acey_s1134.g3666</name>
    <name evidence="2" type="ORF">Y032_1134g3666</name>
</gene>
<dbReference type="Proteomes" id="UP000024635">
    <property type="component" value="Unassembled WGS sequence"/>
</dbReference>
<organism evidence="2 3">
    <name type="scientific">Ancylostoma ceylanicum</name>
    <dbReference type="NCBI Taxonomy" id="53326"/>
    <lineage>
        <taxon>Eukaryota</taxon>
        <taxon>Metazoa</taxon>
        <taxon>Ecdysozoa</taxon>
        <taxon>Nematoda</taxon>
        <taxon>Chromadorea</taxon>
        <taxon>Rhabditida</taxon>
        <taxon>Rhabditina</taxon>
        <taxon>Rhabditomorpha</taxon>
        <taxon>Strongyloidea</taxon>
        <taxon>Ancylostomatidae</taxon>
        <taxon>Ancylostomatinae</taxon>
        <taxon>Ancylostoma</taxon>
    </lineage>
</organism>
<evidence type="ECO:0000256" key="1">
    <source>
        <dbReference type="SAM" id="MobiDB-lite"/>
    </source>
</evidence>